<evidence type="ECO:0000313" key="8">
    <source>
        <dbReference type="EMBL" id="PVD20670.1"/>
    </source>
</evidence>
<dbReference type="GO" id="GO:0000278">
    <property type="term" value="P:mitotic cell cycle"/>
    <property type="evidence" value="ECO:0007669"/>
    <property type="project" value="TreeGrafter"/>
</dbReference>
<comment type="similarity">
    <text evidence="3">Belongs to the CENP-T/CNN1 family.</text>
</comment>
<feature type="compositionally biased region" description="Polar residues" evidence="6">
    <location>
        <begin position="457"/>
        <end position="475"/>
    </location>
</feature>
<feature type="compositionally biased region" description="Basic and acidic residues" evidence="6">
    <location>
        <begin position="252"/>
        <end position="264"/>
    </location>
</feature>
<organism evidence="8 9">
    <name type="scientific">Pomacea canaliculata</name>
    <name type="common">Golden apple snail</name>
    <dbReference type="NCBI Taxonomy" id="400727"/>
    <lineage>
        <taxon>Eukaryota</taxon>
        <taxon>Metazoa</taxon>
        <taxon>Spiralia</taxon>
        <taxon>Lophotrochozoa</taxon>
        <taxon>Mollusca</taxon>
        <taxon>Gastropoda</taxon>
        <taxon>Caenogastropoda</taxon>
        <taxon>Architaenioglossa</taxon>
        <taxon>Ampullarioidea</taxon>
        <taxon>Ampullariidae</taxon>
        <taxon>Pomacea</taxon>
    </lineage>
</organism>
<name>A0A2T7NHL8_POMCA</name>
<dbReference type="InterPro" id="IPR035425">
    <property type="entry name" value="CENP-T/H4_C"/>
</dbReference>
<feature type="region of interest" description="Disordered" evidence="6">
    <location>
        <begin position="1"/>
        <end position="52"/>
    </location>
</feature>
<evidence type="ECO:0000256" key="3">
    <source>
        <dbReference type="ARBA" id="ARBA00010137"/>
    </source>
</evidence>
<dbReference type="GO" id="GO:0051382">
    <property type="term" value="P:kinetochore assembly"/>
    <property type="evidence" value="ECO:0007669"/>
    <property type="project" value="InterPro"/>
</dbReference>
<dbReference type="GO" id="GO:0005634">
    <property type="term" value="C:nucleus"/>
    <property type="evidence" value="ECO:0007669"/>
    <property type="project" value="UniProtKB-SubCell"/>
</dbReference>
<feature type="domain" description="CENP-T/Histone H4 histone fold" evidence="7">
    <location>
        <begin position="612"/>
        <end position="707"/>
    </location>
</feature>
<evidence type="ECO:0000256" key="6">
    <source>
        <dbReference type="SAM" id="MobiDB-lite"/>
    </source>
</evidence>
<reference evidence="8 9" key="1">
    <citation type="submission" date="2018-04" db="EMBL/GenBank/DDBJ databases">
        <title>The genome of golden apple snail Pomacea canaliculata provides insight into stress tolerance and invasive adaptation.</title>
        <authorList>
            <person name="Liu C."/>
            <person name="Liu B."/>
            <person name="Ren Y."/>
            <person name="Zhang Y."/>
            <person name="Wang H."/>
            <person name="Li S."/>
            <person name="Jiang F."/>
            <person name="Yin L."/>
            <person name="Zhang G."/>
            <person name="Qian W."/>
            <person name="Fan W."/>
        </authorList>
    </citation>
    <scope>NUCLEOTIDE SEQUENCE [LARGE SCALE GENOMIC DNA]</scope>
    <source>
        <strain evidence="8">SZHN2017</strain>
        <tissue evidence="8">Muscle</tissue>
    </source>
</reference>
<dbReference type="OrthoDB" id="10071681at2759"/>
<comment type="caution">
    <text evidence="8">The sequence shown here is derived from an EMBL/GenBank/DDBJ whole genome shotgun (WGS) entry which is preliminary data.</text>
</comment>
<feature type="compositionally biased region" description="Basic and acidic residues" evidence="6">
    <location>
        <begin position="444"/>
        <end position="456"/>
    </location>
</feature>
<dbReference type="EMBL" id="PZQS01000012">
    <property type="protein sequence ID" value="PVD20670.1"/>
    <property type="molecule type" value="Genomic_DNA"/>
</dbReference>
<evidence type="ECO:0000256" key="4">
    <source>
        <dbReference type="ARBA" id="ARBA00022454"/>
    </source>
</evidence>
<dbReference type="AlphaFoldDB" id="A0A2T7NHL8"/>
<dbReference type="SUPFAM" id="SSF47113">
    <property type="entry name" value="Histone-fold"/>
    <property type="match status" value="1"/>
</dbReference>
<comment type="subcellular location">
    <subcellularLocation>
        <location evidence="2">Chromosome</location>
    </subcellularLocation>
    <subcellularLocation>
        <location evidence="1">Nucleus</location>
    </subcellularLocation>
</comment>
<protein>
    <recommendedName>
        <fullName evidence="7">CENP-T/Histone H4 histone fold domain-containing protein</fullName>
    </recommendedName>
</protein>
<dbReference type="GO" id="GO:0003677">
    <property type="term" value="F:DNA binding"/>
    <property type="evidence" value="ECO:0007669"/>
    <property type="project" value="InterPro"/>
</dbReference>
<keyword evidence="9" id="KW-1185">Reference proteome</keyword>
<dbReference type="Pfam" id="PF15511">
    <property type="entry name" value="CENP-T_C"/>
    <property type="match status" value="1"/>
</dbReference>
<feature type="compositionally biased region" description="Polar residues" evidence="6">
    <location>
        <begin position="335"/>
        <end position="360"/>
    </location>
</feature>
<feature type="compositionally biased region" description="Basic and acidic residues" evidence="6">
    <location>
        <begin position="305"/>
        <end position="320"/>
    </location>
</feature>
<evidence type="ECO:0000256" key="2">
    <source>
        <dbReference type="ARBA" id="ARBA00004286"/>
    </source>
</evidence>
<evidence type="ECO:0000313" key="9">
    <source>
        <dbReference type="Proteomes" id="UP000245119"/>
    </source>
</evidence>
<dbReference type="InterPro" id="IPR028255">
    <property type="entry name" value="CENP-T"/>
</dbReference>
<gene>
    <name evidence="8" type="ORF">C0Q70_18828</name>
</gene>
<sequence length="716" mass="78995">MTAPALRTTGLRNLRSVDTEDGQPKTRRRHLAAKADISTSSQSSDDKTTGETPRQLIQNMLSVHNTAQPATRQQKRVSRSEVSLRKTVVHKTAVRRSVSATPDLEDVAKKYTPRTNIVGLLEQAPEETPVTRQAPTLSESHAVPNVSAFLSEVGVSMIDDSFNSNNKSLINERGARFWGKRGRLNILPNEVKPQANTALTPQPQNDTALTPQPEAMTSQPQEEEEDGLPEQLEENSHNLYKDKNKSNSQDSSSHRNANEVQNEDRNIFADVFGSSRDAVVQPSNKDLPGADIMTQSEEAPTSDSVNERHSQLDKTLDSSIKHTVSCNQEDGELSKPSNVSPSSILPTQMQSSLNNTAEQTESPRRFSGRIQAISARKVALNSPQQHKKTRTPPSKKNDELIKHQTVDKSEADKHKESILAVMQSGSTKKLSPRTSRGRHLNRTKLSETEHREEKSRTPVTTSSMLTMQTSGSSLKSVMPVYPSNDAQISGMSVRDGSPLGTADGSIEISASRPSLTTPSGKSIQKQVENQDPSLHEPRDLSASTTEAELPGADEYLSDVYSPLKTPKLHSKPDTPFTRSPAAERNTVHRTVLSGQKRRAAPCSRPAKKCVNGLPTRIVKATFAHFCNLRLTKEALAEVEKSSEQYWQRMAEDLEAYAVHAHRKTINESDVELLMKRQGLITDSCSLNTLIATYLPLELRQELIPIARSGNRIEPKP</sequence>
<feature type="compositionally biased region" description="Basic and acidic residues" evidence="6">
    <location>
        <begin position="15"/>
        <end position="24"/>
    </location>
</feature>
<evidence type="ECO:0000259" key="7">
    <source>
        <dbReference type="Pfam" id="PF15511"/>
    </source>
</evidence>
<dbReference type="GO" id="GO:0046982">
    <property type="term" value="F:protein heterodimerization activity"/>
    <property type="evidence" value="ECO:0007669"/>
    <property type="project" value="InterPro"/>
</dbReference>
<accession>A0A2T7NHL8</accession>
<keyword evidence="4" id="KW-0158">Chromosome</keyword>
<feature type="region of interest" description="Disordered" evidence="6">
    <location>
        <begin position="194"/>
        <end position="264"/>
    </location>
</feature>
<feature type="compositionally biased region" description="Basic and acidic residues" evidence="6">
    <location>
        <begin position="234"/>
        <end position="245"/>
    </location>
</feature>
<dbReference type="CDD" id="cd22920">
    <property type="entry name" value="HFD_CENP-T"/>
    <property type="match status" value="1"/>
</dbReference>
<feature type="region of interest" description="Disordered" evidence="6">
    <location>
        <begin position="421"/>
        <end position="548"/>
    </location>
</feature>
<feature type="compositionally biased region" description="Polar residues" evidence="6">
    <location>
        <begin position="511"/>
        <end position="532"/>
    </location>
</feature>
<dbReference type="PANTHER" id="PTHR46904">
    <property type="entry name" value="CENTROMERE PROTEIN T"/>
    <property type="match status" value="1"/>
</dbReference>
<dbReference type="InterPro" id="IPR009072">
    <property type="entry name" value="Histone-fold"/>
</dbReference>
<keyword evidence="5" id="KW-0539">Nucleus</keyword>
<proteinExistence type="inferred from homology"/>
<feature type="region of interest" description="Disordered" evidence="6">
    <location>
        <begin position="377"/>
        <end position="400"/>
    </location>
</feature>
<feature type="compositionally biased region" description="Polar residues" evidence="6">
    <location>
        <begin position="423"/>
        <end position="434"/>
    </location>
</feature>
<feature type="compositionally biased region" description="Polar residues" evidence="6">
    <location>
        <begin position="194"/>
        <end position="218"/>
    </location>
</feature>
<dbReference type="GO" id="GO:0007059">
    <property type="term" value="P:chromosome segregation"/>
    <property type="evidence" value="ECO:0007669"/>
    <property type="project" value="TreeGrafter"/>
</dbReference>
<feature type="region of interest" description="Disordered" evidence="6">
    <location>
        <begin position="296"/>
        <end position="365"/>
    </location>
</feature>
<feature type="compositionally biased region" description="Acidic residues" evidence="6">
    <location>
        <begin position="221"/>
        <end position="233"/>
    </location>
</feature>
<feature type="region of interest" description="Disordered" evidence="6">
    <location>
        <begin position="563"/>
        <end position="584"/>
    </location>
</feature>
<dbReference type="STRING" id="400727.A0A2T7NHL8"/>
<evidence type="ECO:0000256" key="1">
    <source>
        <dbReference type="ARBA" id="ARBA00004123"/>
    </source>
</evidence>
<dbReference type="GO" id="GO:0000776">
    <property type="term" value="C:kinetochore"/>
    <property type="evidence" value="ECO:0007669"/>
    <property type="project" value="InterPro"/>
</dbReference>
<dbReference type="PANTHER" id="PTHR46904:SF1">
    <property type="entry name" value="CENTROMERE PROTEIN T"/>
    <property type="match status" value="1"/>
</dbReference>
<dbReference type="Proteomes" id="UP000245119">
    <property type="component" value="Linkage Group LG12"/>
</dbReference>
<dbReference type="Gene3D" id="1.10.20.10">
    <property type="entry name" value="Histone, subunit A"/>
    <property type="match status" value="1"/>
</dbReference>
<evidence type="ECO:0000256" key="5">
    <source>
        <dbReference type="ARBA" id="ARBA00023242"/>
    </source>
</evidence>